<sequence length="322" mass="36277">MKIKWVKQSDGSVNDITDFVSTINWGGSAGQASRTLDISVLNSPFDKNISDPNINLGDRIRLYYDDSRLLIDIMVYNRERNNETGTITYSGYDDLNHLLRSNGSYNFKNVTPEMITKKICNELKIETGTIAATNVNIKSMLIDSSSYYDIILKAYTKAHKMNGKKYMPIMSGRKLYVIEKGEIIKDFILSDEVNILSSSYTESLDSMVNQIKIYDDKGKQIGEVKNDDWVKQFGIFQDIYTKEDGENGTKAAKNMLVGIDKTASLQAIGNISCISGFGIAIYDSLTGLKGTFWIEQDSHSFENGNHTMNLDLTFKNIMEVKE</sequence>
<dbReference type="Pfam" id="PF24032">
    <property type="entry name" value="YQBQ"/>
    <property type="match status" value="1"/>
</dbReference>
<evidence type="ECO:0000313" key="2">
    <source>
        <dbReference type="EMBL" id="ROR28361.1"/>
    </source>
</evidence>
<dbReference type="InterPro" id="IPR056937">
    <property type="entry name" value="YqbQ/XkdQ"/>
</dbReference>
<dbReference type="AlphaFoldDB" id="A0A3N1XQB5"/>
<dbReference type="RefSeq" id="WP_123609531.1">
    <property type="nucleotide sequence ID" value="NZ_RJVG01000005.1"/>
</dbReference>
<gene>
    <name evidence="2" type="ORF">EDD66_105303</name>
</gene>
<accession>A0A3N1XQB5</accession>
<evidence type="ECO:0000259" key="1">
    <source>
        <dbReference type="Pfam" id="PF24032"/>
    </source>
</evidence>
<dbReference type="Proteomes" id="UP000273083">
    <property type="component" value="Unassembled WGS sequence"/>
</dbReference>
<dbReference type="EMBL" id="RJVG01000005">
    <property type="protein sequence ID" value="ROR28361.1"/>
    <property type="molecule type" value="Genomic_DNA"/>
</dbReference>
<name>A0A3N1XQB5_9FIRM</name>
<keyword evidence="3" id="KW-1185">Reference proteome</keyword>
<organism evidence="2 3">
    <name type="scientific">Mobilisporobacter senegalensis</name>
    <dbReference type="NCBI Taxonomy" id="1329262"/>
    <lineage>
        <taxon>Bacteria</taxon>
        <taxon>Bacillati</taxon>
        <taxon>Bacillota</taxon>
        <taxon>Clostridia</taxon>
        <taxon>Lachnospirales</taxon>
        <taxon>Lachnospiraceae</taxon>
        <taxon>Mobilisporobacter</taxon>
    </lineage>
</organism>
<protein>
    <recommendedName>
        <fullName evidence="1">YqbQ/XkdQ domain-containing protein</fullName>
    </recommendedName>
</protein>
<dbReference type="OrthoDB" id="1698671at2"/>
<proteinExistence type="predicted"/>
<evidence type="ECO:0000313" key="3">
    <source>
        <dbReference type="Proteomes" id="UP000273083"/>
    </source>
</evidence>
<reference evidence="2 3" key="1">
    <citation type="submission" date="2018-11" db="EMBL/GenBank/DDBJ databases">
        <title>Genomic Encyclopedia of Type Strains, Phase IV (KMG-IV): sequencing the most valuable type-strain genomes for metagenomic binning, comparative biology and taxonomic classification.</title>
        <authorList>
            <person name="Goeker M."/>
        </authorList>
    </citation>
    <scope>NUCLEOTIDE SEQUENCE [LARGE SCALE GENOMIC DNA]</scope>
    <source>
        <strain evidence="2 3">DSM 26537</strain>
    </source>
</reference>
<comment type="caution">
    <text evidence="2">The sequence shown here is derived from an EMBL/GenBank/DDBJ whole genome shotgun (WGS) entry which is preliminary data.</text>
</comment>
<dbReference type="SUPFAM" id="SSF69279">
    <property type="entry name" value="Phage tail proteins"/>
    <property type="match status" value="1"/>
</dbReference>
<feature type="domain" description="YqbQ/XkdQ" evidence="1">
    <location>
        <begin position="23"/>
        <end position="312"/>
    </location>
</feature>